<feature type="domain" description="Spore germination GerAC-like C-terminal" evidence="9">
    <location>
        <begin position="220"/>
        <end position="378"/>
    </location>
</feature>
<dbReference type="PANTHER" id="PTHR35789">
    <property type="entry name" value="SPORE GERMINATION PROTEIN B3"/>
    <property type="match status" value="1"/>
</dbReference>
<evidence type="ECO:0000256" key="5">
    <source>
        <dbReference type="ARBA" id="ARBA00023136"/>
    </source>
</evidence>
<proteinExistence type="inferred from homology"/>
<dbReference type="InterPro" id="IPR038501">
    <property type="entry name" value="Spore_GerAC_C_sf"/>
</dbReference>
<evidence type="ECO:0000256" key="7">
    <source>
        <dbReference type="ARBA" id="ARBA00023288"/>
    </source>
</evidence>
<keyword evidence="5" id="KW-0472">Membrane</keyword>
<dbReference type="EMBL" id="FOBW01000029">
    <property type="protein sequence ID" value="SEN94114.1"/>
    <property type="molecule type" value="Genomic_DNA"/>
</dbReference>
<evidence type="ECO:0000256" key="2">
    <source>
        <dbReference type="ARBA" id="ARBA00007886"/>
    </source>
</evidence>
<gene>
    <name evidence="11" type="ORF">SAMN05192533_1296</name>
</gene>
<evidence type="ECO:0000259" key="10">
    <source>
        <dbReference type="Pfam" id="PF25198"/>
    </source>
</evidence>
<keyword evidence="3" id="KW-0309">Germination</keyword>
<dbReference type="InterPro" id="IPR046953">
    <property type="entry name" value="Spore_GerAC-like_C"/>
</dbReference>
<dbReference type="RefSeq" id="WP_090750479.1">
    <property type="nucleotide sequence ID" value="NZ_FOBW01000029.1"/>
</dbReference>
<dbReference type="PROSITE" id="PS51257">
    <property type="entry name" value="PROKAR_LIPOPROTEIN"/>
    <property type="match status" value="1"/>
</dbReference>
<feature type="domain" description="Spore germination protein N-terminal" evidence="10">
    <location>
        <begin position="26"/>
        <end position="201"/>
    </location>
</feature>
<comment type="similarity">
    <text evidence="2">Belongs to the GerABKC lipoprotein family.</text>
</comment>
<dbReference type="Pfam" id="PF05504">
    <property type="entry name" value="Spore_GerAC"/>
    <property type="match status" value="1"/>
</dbReference>
<evidence type="ECO:0000256" key="3">
    <source>
        <dbReference type="ARBA" id="ARBA00022544"/>
    </source>
</evidence>
<accession>A0A1H8KMM1</accession>
<dbReference type="Pfam" id="PF25198">
    <property type="entry name" value="Spore_GerAC_N"/>
    <property type="match status" value="1"/>
</dbReference>
<feature type="chain" id="PRO_5039516626" evidence="8">
    <location>
        <begin position="25"/>
        <end position="389"/>
    </location>
</feature>
<reference evidence="12" key="1">
    <citation type="submission" date="2016-10" db="EMBL/GenBank/DDBJ databases">
        <authorList>
            <person name="Varghese N."/>
            <person name="Submissions S."/>
        </authorList>
    </citation>
    <scope>NUCLEOTIDE SEQUENCE [LARGE SCALE GENOMIC DNA]</scope>
    <source>
        <strain evidence="12">B48,IBRC-M 10115,DSM 25386,CECT 8001</strain>
    </source>
</reference>
<dbReference type="GO" id="GO:0016020">
    <property type="term" value="C:membrane"/>
    <property type="evidence" value="ECO:0007669"/>
    <property type="project" value="UniProtKB-SubCell"/>
</dbReference>
<dbReference type="STRING" id="930146.SAMN05192533_1296"/>
<evidence type="ECO:0000259" key="9">
    <source>
        <dbReference type="Pfam" id="PF05504"/>
    </source>
</evidence>
<feature type="signal peptide" evidence="8">
    <location>
        <begin position="1"/>
        <end position="24"/>
    </location>
</feature>
<keyword evidence="6" id="KW-0564">Palmitate</keyword>
<evidence type="ECO:0000313" key="12">
    <source>
        <dbReference type="Proteomes" id="UP000198553"/>
    </source>
</evidence>
<dbReference type="GO" id="GO:0009847">
    <property type="term" value="P:spore germination"/>
    <property type="evidence" value="ECO:0007669"/>
    <property type="project" value="InterPro"/>
</dbReference>
<sequence length="389" mass="44513">MNRKSMITFTTILFLCLLIGTACDNDISEIENQNFATAIGVDYRDGQFHVFIQMIGLGSVAKSEGGEKASPDIYVSETTGKTFIDAFFKAYHTAQEKILWAHVTAIVMSEDVLEKGMGSVFDGLTRYYEFRPTPWLFGTKESLVDILSTTGFFNQNSLNTILHSPESSYEQSSTIQPVKLNKFARGFFEPGRTTYIPSLTIDDTQWKKNKKSEAKLAIDGAFFLDNQKYKGYFPYEKLKGMRWLNPDTVRASLLLPNEKSPEFIAVLEDQMVKIQPEKQGGNFQFTIRYLANGVVSNRMKNDTTNVDAMEEFVKKGIITEVRQLYQLGLEHDIDFLNLEHQLYRKHHADWKKLKNQENLLQENSIKSIEAQITLEHSGSFKNRKIKINE</sequence>
<keyword evidence="4 8" id="KW-0732">Signal</keyword>
<dbReference type="NCBIfam" id="TIGR02887">
    <property type="entry name" value="spore_ger_x_C"/>
    <property type="match status" value="1"/>
</dbReference>
<protein>
    <submittedName>
        <fullName evidence="11">Germination protein, Ger(X)C family</fullName>
    </submittedName>
</protein>
<evidence type="ECO:0000313" key="11">
    <source>
        <dbReference type="EMBL" id="SEN94114.1"/>
    </source>
</evidence>
<dbReference type="Proteomes" id="UP000198553">
    <property type="component" value="Unassembled WGS sequence"/>
</dbReference>
<dbReference type="InterPro" id="IPR008844">
    <property type="entry name" value="Spore_GerAC-like"/>
</dbReference>
<keyword evidence="12" id="KW-1185">Reference proteome</keyword>
<dbReference type="OrthoDB" id="2380468at2"/>
<dbReference type="InterPro" id="IPR057336">
    <property type="entry name" value="GerAC_N"/>
</dbReference>
<evidence type="ECO:0000256" key="1">
    <source>
        <dbReference type="ARBA" id="ARBA00004635"/>
    </source>
</evidence>
<keyword evidence="7" id="KW-0449">Lipoprotein</keyword>
<evidence type="ECO:0000256" key="4">
    <source>
        <dbReference type="ARBA" id="ARBA00022729"/>
    </source>
</evidence>
<dbReference type="PANTHER" id="PTHR35789:SF1">
    <property type="entry name" value="SPORE GERMINATION PROTEIN B3"/>
    <property type="match status" value="1"/>
</dbReference>
<evidence type="ECO:0000256" key="8">
    <source>
        <dbReference type="SAM" id="SignalP"/>
    </source>
</evidence>
<comment type="subcellular location">
    <subcellularLocation>
        <location evidence="1">Membrane</location>
        <topology evidence="1">Lipid-anchor</topology>
    </subcellularLocation>
</comment>
<name>A0A1H8KMM1_9BACI</name>
<evidence type="ECO:0000256" key="6">
    <source>
        <dbReference type="ARBA" id="ARBA00023139"/>
    </source>
</evidence>
<dbReference type="Gene3D" id="3.30.300.210">
    <property type="entry name" value="Nutrient germinant receptor protein C, domain 3"/>
    <property type="match status" value="1"/>
</dbReference>
<dbReference type="AlphaFoldDB" id="A0A1H8KMM1"/>
<organism evidence="11 12">
    <name type="scientific">Mesobacillus persicus</name>
    <dbReference type="NCBI Taxonomy" id="930146"/>
    <lineage>
        <taxon>Bacteria</taxon>
        <taxon>Bacillati</taxon>
        <taxon>Bacillota</taxon>
        <taxon>Bacilli</taxon>
        <taxon>Bacillales</taxon>
        <taxon>Bacillaceae</taxon>
        <taxon>Mesobacillus</taxon>
    </lineage>
</organism>